<proteinExistence type="predicted"/>
<gene>
    <name evidence="2" type="ORF">ALC56_09178</name>
</gene>
<name>A0A195F6Y4_9HYME</name>
<feature type="compositionally biased region" description="Basic and acidic residues" evidence="1">
    <location>
        <begin position="78"/>
        <end position="99"/>
    </location>
</feature>
<protein>
    <submittedName>
        <fullName evidence="2">Uncharacterized protein</fullName>
    </submittedName>
</protein>
<dbReference type="AlphaFoldDB" id="A0A195F6Y4"/>
<keyword evidence="3" id="KW-1185">Reference proteome</keyword>
<evidence type="ECO:0000256" key="1">
    <source>
        <dbReference type="SAM" id="MobiDB-lite"/>
    </source>
</evidence>
<organism evidence="2 3">
    <name type="scientific">Trachymyrmex septentrionalis</name>
    <dbReference type="NCBI Taxonomy" id="34720"/>
    <lineage>
        <taxon>Eukaryota</taxon>
        <taxon>Metazoa</taxon>
        <taxon>Ecdysozoa</taxon>
        <taxon>Arthropoda</taxon>
        <taxon>Hexapoda</taxon>
        <taxon>Insecta</taxon>
        <taxon>Pterygota</taxon>
        <taxon>Neoptera</taxon>
        <taxon>Endopterygota</taxon>
        <taxon>Hymenoptera</taxon>
        <taxon>Apocrita</taxon>
        <taxon>Aculeata</taxon>
        <taxon>Formicoidea</taxon>
        <taxon>Formicidae</taxon>
        <taxon>Myrmicinae</taxon>
        <taxon>Trachymyrmex</taxon>
    </lineage>
</organism>
<sequence>MNLVISRAYIFDLTAGHCIVSIFIALDLTSRTKSISISRIEKIASIDATGGLLGTARAARAGPAEPRSSGGGGSRPLHRSEERRRSKKESDVEKVRVGL</sequence>
<feature type="region of interest" description="Disordered" evidence="1">
    <location>
        <begin position="57"/>
        <end position="99"/>
    </location>
</feature>
<reference evidence="2 3" key="1">
    <citation type="submission" date="2016-03" db="EMBL/GenBank/DDBJ databases">
        <title>Trachymyrmex septentrionalis WGS genome.</title>
        <authorList>
            <person name="Nygaard S."/>
            <person name="Hu H."/>
            <person name="Boomsma J."/>
            <person name="Zhang G."/>
        </authorList>
    </citation>
    <scope>NUCLEOTIDE SEQUENCE [LARGE SCALE GENOMIC DNA]</scope>
    <source>
        <strain evidence="2">Tsep2-gDNA-1</strain>
        <tissue evidence="2">Whole body</tissue>
    </source>
</reference>
<evidence type="ECO:0000313" key="3">
    <source>
        <dbReference type="Proteomes" id="UP000078541"/>
    </source>
</evidence>
<dbReference type="EMBL" id="KQ981744">
    <property type="protein sequence ID" value="KYN36218.1"/>
    <property type="molecule type" value="Genomic_DNA"/>
</dbReference>
<evidence type="ECO:0000313" key="2">
    <source>
        <dbReference type="EMBL" id="KYN36218.1"/>
    </source>
</evidence>
<accession>A0A195F6Y4</accession>
<dbReference type="Proteomes" id="UP000078541">
    <property type="component" value="Unassembled WGS sequence"/>
</dbReference>